<feature type="coiled-coil region" evidence="8">
    <location>
        <begin position="234"/>
        <end position="261"/>
    </location>
</feature>
<comment type="similarity">
    <text evidence="2">Belongs to the V-ATPase 116 kDa subunit family.</text>
</comment>
<dbReference type="EMBL" id="LHUR01000005">
    <property type="protein sequence ID" value="KOA21366.1"/>
    <property type="molecule type" value="Genomic_DNA"/>
</dbReference>
<feature type="transmembrane region" description="Helical" evidence="9">
    <location>
        <begin position="367"/>
        <end position="394"/>
    </location>
</feature>
<name>A0A0L6ZEG6_9CLOT</name>
<evidence type="ECO:0000256" key="9">
    <source>
        <dbReference type="SAM" id="Phobius"/>
    </source>
</evidence>
<comment type="subcellular location">
    <subcellularLocation>
        <location evidence="1">Membrane</location>
        <topology evidence="1">Multi-pass membrane protein</topology>
    </subcellularLocation>
</comment>
<evidence type="ECO:0000256" key="3">
    <source>
        <dbReference type="ARBA" id="ARBA00022448"/>
    </source>
</evidence>
<evidence type="ECO:0000256" key="6">
    <source>
        <dbReference type="ARBA" id="ARBA00023065"/>
    </source>
</evidence>
<feature type="transmembrane region" description="Helical" evidence="9">
    <location>
        <begin position="406"/>
        <end position="427"/>
    </location>
</feature>
<evidence type="ECO:0000256" key="2">
    <source>
        <dbReference type="ARBA" id="ARBA00009904"/>
    </source>
</evidence>
<sequence>MAIVKMNKFTLYAFESEKEVLLKELQKFEGAQFTNLQENLDDEEMSFLSTASDEKQIMDNETQLSKIKFALDFLGRYVEKESGLKSLIEGRKAISFDELESNMENNDWAIAYQDIKAKEEKLISQNNEISKLETEIETLEPWRKFDAPFSLIKNSSLFSFNLGSIPNELKENFYKEIKEKIDYSYIEVINQGKKEEYILVVTLKEQEERLVDIIKNNSFSKVYFDFEDTPEDVIKTNEAKIKLIKEEGKQVEEELVALTGKITQFQEAYEYYANKAARLKACYNFLKSDSIVAIQGWNTYESNGMLEKTIEKAVGDNHFLEFKEVEDDDIVPVKLKNNILAEPLESVVEMYSLPNYKETDPTFIISLFYICFFGMMLSDAAYGVILTIATFVALRFFNLEKGMRSFITLFFYCGISTIFWGAIYGGWFGDAPFRFLGKKITPLIDPASDIMLVLEIAVVMGVIHIFIGLGIKAFNLIKGGQILDAVYDVLLWYIALIGLGLWIAGVGAPVGKIMSIVGIVGLLLTQGRSAETIAGKIGSGLYGVYGITSYVGDVVSYSRLLALGLATGFIANAFNLMITLIPAGPLRWIFGTILFVGGHLFNLGINALGAYVHSSRLQYLEFFNKFYEGGGKPFRPLKSESKFINVVNK</sequence>
<reference evidence="11" key="1">
    <citation type="submission" date="2015-08" db="EMBL/GenBank/DDBJ databases">
        <title>Genome sequence of the strict anaerobe Clostridium homopropionicum LuHBu1 (DSM 5847T).</title>
        <authorList>
            <person name="Poehlein A."/>
            <person name="Beck M."/>
            <person name="Schiel-Bengelsdorf B."/>
            <person name="Bengelsdorf F.R."/>
            <person name="Daniel R."/>
            <person name="Duerre P."/>
        </authorList>
    </citation>
    <scope>NUCLEOTIDE SEQUENCE [LARGE SCALE GENOMIC DNA]</scope>
    <source>
        <strain evidence="11">DSM 5847</strain>
    </source>
</reference>
<dbReference type="GO" id="GO:0016471">
    <property type="term" value="C:vacuolar proton-transporting V-type ATPase complex"/>
    <property type="evidence" value="ECO:0007669"/>
    <property type="project" value="TreeGrafter"/>
</dbReference>
<keyword evidence="8" id="KW-0175">Coiled coil</keyword>
<keyword evidence="5 9" id="KW-1133">Transmembrane helix</keyword>
<dbReference type="Proteomes" id="UP000037043">
    <property type="component" value="Unassembled WGS sequence"/>
</dbReference>
<accession>A0A0L6ZEG6</accession>
<dbReference type="PATRIC" id="fig|1121318.3.peg.36"/>
<evidence type="ECO:0000256" key="7">
    <source>
        <dbReference type="ARBA" id="ARBA00023136"/>
    </source>
</evidence>
<feature type="transmembrane region" description="Helical" evidence="9">
    <location>
        <begin position="450"/>
        <end position="474"/>
    </location>
</feature>
<dbReference type="PANTHER" id="PTHR11629">
    <property type="entry name" value="VACUOLAR PROTON ATPASES"/>
    <property type="match status" value="1"/>
</dbReference>
<keyword evidence="6" id="KW-0406">Ion transport</keyword>
<dbReference type="GO" id="GO:0007035">
    <property type="term" value="P:vacuolar acidification"/>
    <property type="evidence" value="ECO:0007669"/>
    <property type="project" value="TreeGrafter"/>
</dbReference>
<organism evidence="10 11">
    <name type="scientific">Clostridium homopropionicum DSM 5847</name>
    <dbReference type="NCBI Taxonomy" id="1121318"/>
    <lineage>
        <taxon>Bacteria</taxon>
        <taxon>Bacillati</taxon>
        <taxon>Bacillota</taxon>
        <taxon>Clostridia</taxon>
        <taxon>Eubacteriales</taxon>
        <taxon>Clostridiaceae</taxon>
        <taxon>Clostridium</taxon>
    </lineage>
</organism>
<dbReference type="PANTHER" id="PTHR11629:SF63">
    <property type="entry name" value="V-TYPE PROTON ATPASE SUBUNIT A"/>
    <property type="match status" value="1"/>
</dbReference>
<keyword evidence="4 9" id="KW-0812">Transmembrane</keyword>
<evidence type="ECO:0000256" key="8">
    <source>
        <dbReference type="SAM" id="Coils"/>
    </source>
</evidence>
<dbReference type="GO" id="GO:0046961">
    <property type="term" value="F:proton-transporting ATPase activity, rotational mechanism"/>
    <property type="evidence" value="ECO:0007669"/>
    <property type="project" value="InterPro"/>
</dbReference>
<dbReference type="GO" id="GO:0033179">
    <property type="term" value="C:proton-transporting V-type ATPase, V0 domain"/>
    <property type="evidence" value="ECO:0007669"/>
    <property type="project" value="InterPro"/>
</dbReference>
<gene>
    <name evidence="10" type="ORF">CLHOM_00370</name>
</gene>
<evidence type="ECO:0000256" key="5">
    <source>
        <dbReference type="ARBA" id="ARBA00022989"/>
    </source>
</evidence>
<keyword evidence="3" id="KW-0813">Transport</keyword>
<protein>
    <submittedName>
        <fullName evidence="10">V-type ATP synthase subunit I</fullName>
    </submittedName>
</protein>
<evidence type="ECO:0000313" key="11">
    <source>
        <dbReference type="Proteomes" id="UP000037043"/>
    </source>
</evidence>
<evidence type="ECO:0000256" key="1">
    <source>
        <dbReference type="ARBA" id="ARBA00004141"/>
    </source>
</evidence>
<dbReference type="RefSeq" id="WP_052219654.1">
    <property type="nucleotide sequence ID" value="NZ_LHUR01000005.1"/>
</dbReference>
<comment type="caution">
    <text evidence="10">The sequence shown here is derived from an EMBL/GenBank/DDBJ whole genome shotgun (WGS) entry which is preliminary data.</text>
</comment>
<dbReference type="GO" id="GO:0051117">
    <property type="term" value="F:ATPase binding"/>
    <property type="evidence" value="ECO:0007669"/>
    <property type="project" value="TreeGrafter"/>
</dbReference>
<proteinExistence type="inferred from homology"/>
<keyword evidence="11" id="KW-1185">Reference proteome</keyword>
<dbReference type="InterPro" id="IPR002490">
    <property type="entry name" value="V-ATPase_116kDa_su"/>
</dbReference>
<evidence type="ECO:0000256" key="4">
    <source>
        <dbReference type="ARBA" id="ARBA00022692"/>
    </source>
</evidence>
<feature type="transmembrane region" description="Helical" evidence="9">
    <location>
        <begin position="560"/>
        <end position="582"/>
    </location>
</feature>
<feature type="transmembrane region" description="Helical" evidence="9">
    <location>
        <begin position="588"/>
        <end position="612"/>
    </location>
</feature>
<evidence type="ECO:0000313" key="10">
    <source>
        <dbReference type="EMBL" id="KOA21366.1"/>
    </source>
</evidence>
<dbReference type="AlphaFoldDB" id="A0A0L6ZEG6"/>
<feature type="transmembrane region" description="Helical" evidence="9">
    <location>
        <begin position="486"/>
        <end position="504"/>
    </location>
</feature>
<keyword evidence="7 9" id="KW-0472">Membrane</keyword>
<dbReference type="Pfam" id="PF01496">
    <property type="entry name" value="V_ATPase_I"/>
    <property type="match status" value="1"/>
</dbReference>
<dbReference type="STRING" id="36844.SAMN04488501_105189"/>